<feature type="compositionally biased region" description="Polar residues" evidence="1">
    <location>
        <begin position="39"/>
        <end position="51"/>
    </location>
</feature>
<dbReference type="EMBL" id="SHOA02000018">
    <property type="protein sequence ID" value="TDH66385.1"/>
    <property type="molecule type" value="Genomic_DNA"/>
</dbReference>
<sequence>MLVVRPPASYRNVVFAHNNTGHQQSQGLSDDSDKEADTVSPTPSLQVTATHPTSKNRIVYNGDSRLEYGFTTSTPE</sequence>
<keyword evidence="3" id="KW-1185">Reference proteome</keyword>
<evidence type="ECO:0000313" key="3">
    <source>
        <dbReference type="Proteomes" id="UP000294530"/>
    </source>
</evidence>
<reference evidence="2 3" key="1">
    <citation type="journal article" date="2021" name="Genome Biol.">
        <title>AFLAP: assembly-free linkage analysis pipeline using k-mers from genome sequencing data.</title>
        <authorList>
            <person name="Fletcher K."/>
            <person name="Zhang L."/>
            <person name="Gil J."/>
            <person name="Han R."/>
            <person name="Cavanaugh K."/>
            <person name="Michelmore R."/>
        </authorList>
    </citation>
    <scope>NUCLEOTIDE SEQUENCE [LARGE SCALE GENOMIC DNA]</scope>
    <source>
        <strain evidence="2 3">SF5</strain>
    </source>
</reference>
<feature type="region of interest" description="Disordered" evidence="1">
    <location>
        <begin position="17"/>
        <end position="51"/>
    </location>
</feature>
<protein>
    <submittedName>
        <fullName evidence="2">Uncharacterized protein</fullName>
    </submittedName>
</protein>
<comment type="caution">
    <text evidence="2">The sequence shown here is derived from an EMBL/GenBank/DDBJ whole genome shotgun (WGS) entry which is preliminary data.</text>
</comment>
<dbReference type="Proteomes" id="UP000294530">
    <property type="component" value="Unassembled WGS sequence"/>
</dbReference>
<organism evidence="2 3">
    <name type="scientific">Bremia lactucae</name>
    <name type="common">Lettuce downy mildew</name>
    <dbReference type="NCBI Taxonomy" id="4779"/>
    <lineage>
        <taxon>Eukaryota</taxon>
        <taxon>Sar</taxon>
        <taxon>Stramenopiles</taxon>
        <taxon>Oomycota</taxon>
        <taxon>Peronosporomycetes</taxon>
        <taxon>Peronosporales</taxon>
        <taxon>Peronosporaceae</taxon>
        <taxon>Bremia</taxon>
    </lineage>
</organism>
<proteinExistence type="predicted"/>
<gene>
    <name evidence="2" type="ORF">CCR75_001731</name>
</gene>
<evidence type="ECO:0000256" key="1">
    <source>
        <dbReference type="SAM" id="MobiDB-lite"/>
    </source>
</evidence>
<dbReference type="RefSeq" id="XP_067815884.1">
    <property type="nucleotide sequence ID" value="XM_067959832.1"/>
</dbReference>
<accession>A0A976FGH4</accession>
<dbReference type="GeneID" id="94345503"/>
<dbReference type="AlphaFoldDB" id="A0A976FGH4"/>
<evidence type="ECO:0000313" key="2">
    <source>
        <dbReference type="EMBL" id="TDH66385.1"/>
    </source>
</evidence>
<name>A0A976FGH4_BRELC</name>
<dbReference type="KEGG" id="blac:94345503"/>
<feature type="compositionally biased region" description="Polar residues" evidence="1">
    <location>
        <begin position="17"/>
        <end position="29"/>
    </location>
</feature>